<evidence type="ECO:0000256" key="1">
    <source>
        <dbReference type="SAM" id="MobiDB-lite"/>
    </source>
</evidence>
<evidence type="ECO:0000313" key="2">
    <source>
        <dbReference type="EMBL" id="APG78752.1"/>
    </source>
</evidence>
<evidence type="ECO:0000313" key="3">
    <source>
        <dbReference type="Proteomes" id="UP000204190"/>
    </source>
</evidence>
<dbReference type="Proteomes" id="UP000204190">
    <property type="component" value="Segment"/>
</dbReference>
<name>A0A1L3KMY7_9RHAB</name>
<keyword evidence="3" id="KW-1185">Reference proteome</keyword>
<proteinExistence type="predicted"/>
<reference evidence="2" key="1">
    <citation type="journal article" date="2016" name="Nature">
        <title>Redefining the invertebrate RNA virosphere.</title>
        <authorList>
            <person name="Shi M."/>
            <person name="Lin X.D."/>
            <person name="Tian J.H."/>
            <person name="Chen L.J."/>
            <person name="Chen X."/>
            <person name="Li C.X."/>
            <person name="Qin X.C."/>
            <person name="Li J."/>
            <person name="Cao J.P."/>
            <person name="Eden J.S."/>
            <person name="Buchmann J."/>
            <person name="Wang W."/>
            <person name="Xu J."/>
            <person name="Holmes E.C."/>
            <person name="Zhang Y.Z."/>
        </authorList>
    </citation>
    <scope>NUCLEOTIDE SEQUENCE [LARGE SCALE GENOMIC DNA]</scope>
    <source>
        <strain evidence="2">SCM43656</strain>
    </source>
</reference>
<feature type="region of interest" description="Disordered" evidence="1">
    <location>
        <begin position="1"/>
        <end position="53"/>
    </location>
</feature>
<accession>A0A1L3KMY7</accession>
<sequence length="316" mass="35453">MEKTTTPKKMPKTRSTSQTPGPSNKRSRAPQSSALPDAKKGQKEYTQVLKGLGAMMNERGGDLLQAHTVSDTQKTLGIDYDDIQEEALNPNVLEEEDDPSNDIQESGDAFFEKIKEEHSRKEKEDKLRKGVKIELGEDEEGKISLIIPENVNLIKSDIIQLVKDLSQMYTTKFNCPSPTFTIPNYGALVTWEKTCPVEKKVSHPPILKTVELPSTSRLQANETTVGSTNEPVIKKPLLDRYIDALKVGVHCKSLLLNGKGLTLTLNKLGLKEDQLRNLYTEHRIPKSFRKFIMISIGDNKHLYKILANFSIPIVLD</sequence>
<dbReference type="RefSeq" id="YP_009337291.1">
    <property type="nucleotide sequence ID" value="NC_033103.1"/>
</dbReference>
<feature type="compositionally biased region" description="Polar residues" evidence="1">
    <location>
        <begin position="14"/>
        <end position="34"/>
    </location>
</feature>
<protein>
    <submittedName>
        <fullName evidence="2">Uncharacterized protein</fullName>
    </submittedName>
</protein>
<dbReference type="EMBL" id="KX884433">
    <property type="protein sequence ID" value="APG78752.1"/>
    <property type="molecule type" value="Genomic_RNA"/>
</dbReference>
<dbReference type="GeneID" id="30854809"/>
<organism evidence="2">
    <name type="scientific">Hubei diptera virus 10</name>
    <dbReference type="NCBI Taxonomy" id="1922871"/>
    <lineage>
        <taxon>Viruses</taxon>
        <taxon>Riboviria</taxon>
        <taxon>Orthornavirae</taxon>
        <taxon>Negarnaviricota</taxon>
        <taxon>Haploviricotina</taxon>
        <taxon>Monjiviricetes</taxon>
        <taxon>Mononegavirales</taxon>
        <taxon>Rhabdoviridae</taxon>
        <taxon>Alpharhabdovirinae</taxon>
        <taxon>Sigmavirus</taxon>
        <taxon>Sigmavirus myga</taxon>
    </lineage>
</organism>
<dbReference type="KEGG" id="vg:30854809"/>